<gene>
    <name evidence="1" type="ORF">GCM10025770_02290</name>
</gene>
<name>A0ABP9QB83_9RHOO</name>
<dbReference type="EMBL" id="BAABLD010000002">
    <property type="protein sequence ID" value="GAA5158151.1"/>
    <property type="molecule type" value="Genomic_DNA"/>
</dbReference>
<keyword evidence="2" id="KW-1185">Reference proteome</keyword>
<proteinExistence type="predicted"/>
<organism evidence="1 2">
    <name type="scientific">Viridibacterium curvum</name>
    <dbReference type="NCBI Taxonomy" id="1101404"/>
    <lineage>
        <taxon>Bacteria</taxon>
        <taxon>Pseudomonadati</taxon>
        <taxon>Pseudomonadota</taxon>
        <taxon>Betaproteobacteria</taxon>
        <taxon>Rhodocyclales</taxon>
        <taxon>Rhodocyclaceae</taxon>
        <taxon>Viridibacterium</taxon>
    </lineage>
</organism>
<comment type="caution">
    <text evidence="1">The sequence shown here is derived from an EMBL/GenBank/DDBJ whole genome shotgun (WGS) entry which is preliminary data.</text>
</comment>
<reference evidence="2" key="1">
    <citation type="journal article" date="2019" name="Int. J. Syst. Evol. Microbiol.">
        <title>The Global Catalogue of Microorganisms (GCM) 10K type strain sequencing project: providing services to taxonomists for standard genome sequencing and annotation.</title>
        <authorList>
            <consortium name="The Broad Institute Genomics Platform"/>
            <consortium name="The Broad Institute Genome Sequencing Center for Infectious Disease"/>
            <person name="Wu L."/>
            <person name="Ma J."/>
        </authorList>
    </citation>
    <scope>NUCLEOTIDE SEQUENCE [LARGE SCALE GENOMIC DNA]</scope>
    <source>
        <strain evidence="2">JCM 18715</strain>
    </source>
</reference>
<dbReference type="Proteomes" id="UP001500547">
    <property type="component" value="Unassembled WGS sequence"/>
</dbReference>
<sequence>MPQDSLLSVVPRDAQQQAARLVQEAFAAAFRLSVEASAEQRQPALQKLSGHLLAWSNMATREEGVARRALLLTGLDQWGLAFSQAFGPGGLDGLSELVGLLRDGIDISEEAACQRWFEEVQSQEDTAFDFKVLLRRELHLALWHAMVASEEREEADVVLRHLGGMMLALVEQMPQHGWRLIADALASIQMRCLSQGIALEGIGQEATQTLFASLAAALPEAERERIMQQSSEAVRAWQAARRGPQH</sequence>
<evidence type="ECO:0000313" key="2">
    <source>
        <dbReference type="Proteomes" id="UP001500547"/>
    </source>
</evidence>
<accession>A0ABP9QB83</accession>
<protein>
    <submittedName>
        <fullName evidence="1">Uncharacterized protein</fullName>
    </submittedName>
</protein>
<evidence type="ECO:0000313" key="1">
    <source>
        <dbReference type="EMBL" id="GAA5158151.1"/>
    </source>
</evidence>